<proteinExistence type="predicted"/>
<feature type="region of interest" description="Disordered" evidence="1">
    <location>
        <begin position="230"/>
        <end position="317"/>
    </location>
</feature>
<feature type="region of interest" description="Disordered" evidence="1">
    <location>
        <begin position="38"/>
        <end position="143"/>
    </location>
</feature>
<keyword evidence="3" id="KW-0808">Transferase</keyword>
<dbReference type="GO" id="GO:0016301">
    <property type="term" value="F:kinase activity"/>
    <property type="evidence" value="ECO:0007669"/>
    <property type="project" value="UniProtKB-KW"/>
</dbReference>
<dbReference type="Proteomes" id="UP000695000">
    <property type="component" value="Unplaced"/>
</dbReference>
<dbReference type="GeneID" id="108562406"/>
<organism evidence="2 3">
    <name type="scientific">Nicrophorus vespilloides</name>
    <name type="common">Boreal carrion beetle</name>
    <dbReference type="NCBI Taxonomy" id="110193"/>
    <lineage>
        <taxon>Eukaryota</taxon>
        <taxon>Metazoa</taxon>
        <taxon>Ecdysozoa</taxon>
        <taxon>Arthropoda</taxon>
        <taxon>Hexapoda</taxon>
        <taxon>Insecta</taxon>
        <taxon>Pterygota</taxon>
        <taxon>Neoptera</taxon>
        <taxon>Endopterygota</taxon>
        <taxon>Coleoptera</taxon>
        <taxon>Polyphaga</taxon>
        <taxon>Staphyliniformia</taxon>
        <taxon>Silphidae</taxon>
        <taxon>Nicrophorinae</taxon>
        <taxon>Nicrophorus</taxon>
    </lineage>
</organism>
<reference evidence="3" key="1">
    <citation type="submission" date="2025-08" db="UniProtKB">
        <authorList>
            <consortium name="RefSeq"/>
        </authorList>
    </citation>
    <scope>IDENTIFICATION</scope>
    <source>
        <tissue evidence="3">Whole Larva</tissue>
    </source>
</reference>
<protein>
    <submittedName>
        <fullName evidence="3">Probable serine/threonine-protein kinase dyrk2</fullName>
    </submittedName>
</protein>
<keyword evidence="2" id="KW-1185">Reference proteome</keyword>
<feature type="compositionally biased region" description="Polar residues" evidence="1">
    <location>
        <begin position="118"/>
        <end position="130"/>
    </location>
</feature>
<sequence>MSMPLLQMEEKDSMISSLHEELKSLIMNSVMSAAVLADEAAGSKSDPTPCADDETEVTDSQSTPQEMLDVPYYDSPRRSSKSPKGGSRTSSPRKSGSRSPSKSSSPNLSTSKSTPSPGLQSPTKKSSSLVHSPKKSKVKCCPNPKCENPNALTTVEEFNHSGGSPSDSMNNLLHNVDYSKTCSRLIMQAKSLQMPNHPSITDSLALDDFPYNPDCNCDFTQNVSAFQGIDRAEKDESSSPRRSSPTKQSPSNLSSPSNEAGSPRRSTSKSPTKLSTRGDSSAKMSSADSPARTSKQTCCDNPNCENPTATRIPSTDLENVKSMIKACSRSKSMMIQSQMSDLEGVVFNMECKCDYTPVSSPIGNEAQSPRRSTSKSPTKLSTGGDSSSVKMSSADSPARTSKQTCCKHPKCENPEADLVV</sequence>
<feature type="compositionally biased region" description="Basic and acidic residues" evidence="1">
    <location>
        <begin position="230"/>
        <end position="239"/>
    </location>
</feature>
<name>A0ABM1MNR1_NICVS</name>
<keyword evidence="3" id="KW-0418">Kinase</keyword>
<evidence type="ECO:0000313" key="2">
    <source>
        <dbReference type="Proteomes" id="UP000695000"/>
    </source>
</evidence>
<gene>
    <name evidence="3" type="primary">LOC108562406</name>
</gene>
<feature type="region of interest" description="Disordered" evidence="1">
    <location>
        <begin position="359"/>
        <end position="420"/>
    </location>
</feature>
<feature type="compositionally biased region" description="Low complexity" evidence="1">
    <location>
        <begin position="82"/>
        <end position="117"/>
    </location>
</feature>
<evidence type="ECO:0000256" key="1">
    <source>
        <dbReference type="SAM" id="MobiDB-lite"/>
    </source>
</evidence>
<feature type="compositionally biased region" description="Polar residues" evidence="1">
    <location>
        <begin position="359"/>
        <end position="380"/>
    </location>
</feature>
<feature type="compositionally biased region" description="Polar residues" evidence="1">
    <location>
        <begin position="240"/>
        <end position="317"/>
    </location>
</feature>
<evidence type="ECO:0000313" key="3">
    <source>
        <dbReference type="RefSeq" id="XP_017776211.1"/>
    </source>
</evidence>
<dbReference type="RefSeq" id="XP_017776211.1">
    <property type="nucleotide sequence ID" value="XM_017920722.1"/>
</dbReference>
<accession>A0ABM1MNR1</accession>
<feature type="compositionally biased region" description="Low complexity" evidence="1">
    <location>
        <begin position="381"/>
        <end position="396"/>
    </location>
</feature>